<evidence type="ECO:0000256" key="2">
    <source>
        <dbReference type="ARBA" id="ARBA00022840"/>
    </source>
</evidence>
<feature type="region of interest" description="Disordered" evidence="3">
    <location>
        <begin position="372"/>
        <end position="409"/>
    </location>
</feature>
<name>A0ABT4RW37_9ACTN</name>
<dbReference type="GO" id="GO:0005524">
    <property type="term" value="F:ATP binding"/>
    <property type="evidence" value="ECO:0007669"/>
    <property type="project" value="UniProtKB-KW"/>
</dbReference>
<keyword evidence="1" id="KW-0547">Nucleotide-binding</keyword>
<dbReference type="PANTHER" id="PTHR16305:SF35">
    <property type="entry name" value="TRANSCRIPTIONAL ACTIVATOR DOMAIN"/>
    <property type="match status" value="1"/>
</dbReference>
<feature type="domain" description="Orc1-like AAA ATPase" evidence="4">
    <location>
        <begin position="6"/>
        <end position="160"/>
    </location>
</feature>
<organism evidence="5 6">
    <name type="scientific">Solirubrobacter deserti</name>
    <dbReference type="NCBI Taxonomy" id="2282478"/>
    <lineage>
        <taxon>Bacteria</taxon>
        <taxon>Bacillati</taxon>
        <taxon>Actinomycetota</taxon>
        <taxon>Thermoleophilia</taxon>
        <taxon>Solirubrobacterales</taxon>
        <taxon>Solirubrobacteraceae</taxon>
        <taxon>Solirubrobacter</taxon>
    </lineage>
</organism>
<dbReference type="Proteomes" id="UP001147700">
    <property type="component" value="Unassembled WGS sequence"/>
</dbReference>
<protein>
    <submittedName>
        <fullName evidence="5">ATP-binding protein</fullName>
    </submittedName>
</protein>
<dbReference type="PANTHER" id="PTHR16305">
    <property type="entry name" value="TESTICULAR SOLUBLE ADENYLYL CYCLASE"/>
    <property type="match status" value="1"/>
</dbReference>
<dbReference type="EMBL" id="JAPCID010000106">
    <property type="protein sequence ID" value="MDA0142573.1"/>
    <property type="molecule type" value="Genomic_DNA"/>
</dbReference>
<keyword evidence="6" id="KW-1185">Reference proteome</keyword>
<evidence type="ECO:0000259" key="4">
    <source>
        <dbReference type="Pfam" id="PF13191"/>
    </source>
</evidence>
<sequence length="409" mass="41717">MIEPVLVGRSDDLGRIDALLDATAAGDGSLLLVTGPPGIGKSTLLAHALDGARAAGIATLVADASELEREFAFGVARRLFEPVAGEPELLTGAARRAAPVLGLEQAGEPDLHATLHGLYWLLVNVSATAPVLVAVDDLQWVDEPSLRWLAYVARRVTGAPISLLATVRTGSDSDRAALDELLTLEPALHLTPAPLDATEVAVVLARTLGRAPDPAFTEACLAQTGGNPFLLAELIAELRADGLAATAEHVPALAQLVPGRVGASVRRRLARLDDAARALADAVALLGTAADLPLAAAFAGLDEPRAARAAAALVAADVLDDAGQLRFRHPLLRTVVEAAIPEPERVARHARAAELLAARHAPSGRIAAHLLAAGGGRSDPPAGAPLRAAAPGAPRPGGPPPPAAAAPPP</sequence>
<dbReference type="RefSeq" id="WP_270006943.1">
    <property type="nucleotide sequence ID" value="NZ_JAPCID010000106.1"/>
</dbReference>
<keyword evidence="2 5" id="KW-0067">ATP-binding</keyword>
<comment type="caution">
    <text evidence="5">The sequence shown here is derived from an EMBL/GenBank/DDBJ whole genome shotgun (WGS) entry which is preliminary data.</text>
</comment>
<dbReference type="InterPro" id="IPR041664">
    <property type="entry name" value="AAA_16"/>
</dbReference>
<proteinExistence type="predicted"/>
<feature type="compositionally biased region" description="Pro residues" evidence="3">
    <location>
        <begin position="393"/>
        <end position="409"/>
    </location>
</feature>
<accession>A0ABT4RW37</accession>
<reference evidence="5" key="1">
    <citation type="submission" date="2022-10" db="EMBL/GenBank/DDBJ databases">
        <title>The WGS of Solirubrobacter sp. CPCC 204708.</title>
        <authorList>
            <person name="Jiang Z."/>
        </authorList>
    </citation>
    <scope>NUCLEOTIDE SEQUENCE</scope>
    <source>
        <strain evidence="5">CPCC 204708</strain>
    </source>
</reference>
<dbReference type="Gene3D" id="3.40.50.300">
    <property type="entry name" value="P-loop containing nucleotide triphosphate hydrolases"/>
    <property type="match status" value="1"/>
</dbReference>
<feature type="compositionally biased region" description="Low complexity" evidence="3">
    <location>
        <begin position="380"/>
        <end position="392"/>
    </location>
</feature>
<evidence type="ECO:0000256" key="1">
    <source>
        <dbReference type="ARBA" id="ARBA00022741"/>
    </source>
</evidence>
<dbReference type="InterPro" id="IPR027417">
    <property type="entry name" value="P-loop_NTPase"/>
</dbReference>
<evidence type="ECO:0000313" key="6">
    <source>
        <dbReference type="Proteomes" id="UP001147700"/>
    </source>
</evidence>
<evidence type="ECO:0000256" key="3">
    <source>
        <dbReference type="SAM" id="MobiDB-lite"/>
    </source>
</evidence>
<dbReference type="Pfam" id="PF13191">
    <property type="entry name" value="AAA_16"/>
    <property type="match status" value="1"/>
</dbReference>
<evidence type="ECO:0000313" key="5">
    <source>
        <dbReference type="EMBL" id="MDA0142573.1"/>
    </source>
</evidence>
<gene>
    <name evidence="5" type="ORF">OJ962_34125</name>
</gene>
<feature type="non-terminal residue" evidence="5">
    <location>
        <position position="409"/>
    </location>
</feature>
<dbReference type="SUPFAM" id="SSF52540">
    <property type="entry name" value="P-loop containing nucleoside triphosphate hydrolases"/>
    <property type="match status" value="1"/>
</dbReference>